<keyword evidence="4" id="KW-0472">Membrane</keyword>
<comment type="caution">
    <text evidence="6">The sequence shown here is derived from an EMBL/GenBank/DDBJ whole genome shotgun (WGS) entry which is preliminary data.</text>
</comment>
<feature type="transmembrane region" description="Helical" evidence="4">
    <location>
        <begin position="64"/>
        <end position="80"/>
    </location>
</feature>
<name>A0ABS5K6B2_9BACT</name>
<organism evidence="6 7">
    <name type="scientific">Carboxylicivirga mesophila</name>
    <dbReference type="NCBI Taxonomy" id="1166478"/>
    <lineage>
        <taxon>Bacteria</taxon>
        <taxon>Pseudomonadati</taxon>
        <taxon>Bacteroidota</taxon>
        <taxon>Bacteroidia</taxon>
        <taxon>Marinilabiliales</taxon>
        <taxon>Marinilabiliaceae</taxon>
        <taxon>Carboxylicivirga</taxon>
    </lineage>
</organism>
<dbReference type="InterPro" id="IPR045076">
    <property type="entry name" value="MutS"/>
</dbReference>
<feature type="transmembrane region" description="Helical" evidence="4">
    <location>
        <begin position="222"/>
        <end position="239"/>
    </location>
</feature>
<proteinExistence type="predicted"/>
<evidence type="ECO:0000313" key="7">
    <source>
        <dbReference type="Proteomes" id="UP000721861"/>
    </source>
</evidence>
<dbReference type="PANTHER" id="PTHR11361:SF99">
    <property type="entry name" value="DNA MISMATCH REPAIR PROTEIN"/>
    <property type="match status" value="1"/>
</dbReference>
<keyword evidence="2" id="KW-0067">ATP-binding</keyword>
<keyword evidence="3" id="KW-0238">DNA-binding</keyword>
<dbReference type="SUPFAM" id="SSF48334">
    <property type="entry name" value="DNA repair protein MutS, domain III"/>
    <property type="match status" value="1"/>
</dbReference>
<evidence type="ECO:0000256" key="1">
    <source>
        <dbReference type="ARBA" id="ARBA00022741"/>
    </source>
</evidence>
<feature type="transmembrane region" description="Helical" evidence="4">
    <location>
        <begin position="334"/>
        <end position="358"/>
    </location>
</feature>
<dbReference type="PANTHER" id="PTHR11361">
    <property type="entry name" value="DNA MISMATCH REPAIR PROTEIN MUTS FAMILY MEMBER"/>
    <property type="match status" value="1"/>
</dbReference>
<feature type="domain" description="DNA mismatch repair proteins mutS family" evidence="5">
    <location>
        <begin position="428"/>
        <end position="611"/>
    </location>
</feature>
<sequence length="611" mass="70042">MGATDGRQRIESIYQNYKTSLEKWLAKENKLKRRYISNAWLRLLFFVSAFVLPFMFFVHWTLPFFMLFIVLFGVFVSLVWRANQILSQRKYVGFRVQLLTKEINAFEQKWIEEEDGAELIEPDHDYAHDLDLFGKGSLFQFINRTATRGGYFRLANRLKNILLDADEIVERQKAVRELSAQDEYRQHYYALAALVEEGNKRNRKLDLSIQPDLSFISRGTKGLMAGFMILLLVAILLVVMDVWSANVFIWLFFAGLAIVAANLKKINKVHGEVASLGNYLQRYSQLIQHVEQSDMRAVYLLKLKDKLKVDGQTASNVMQQLAGHIKLFDQRLNMLLGVILNTFLLWDLVVCMRLQIWYKRYGDRLIQWMEALDELEALNSLATFAFNHPDYVYPQLSSSVVFSASDLGHPLIALEERVCNDFCFAEQQRICVVTGANMAGKSTFLRTVGVAMVLAGNGCVVAASGFVYKPMPFVTNMRAIDNLLKHESYFFAELSRLQMILERLKENGELFFILDEILKGTNSLDKYQGSMALIKQFLKYNGCGLVATHDLELGQLSEQTDGQVFNNCFEVGFAKEGLSFDYKLRTGVTQSHNATYLMEKMGLIPSENVRH</sequence>
<dbReference type="InterPro" id="IPR036187">
    <property type="entry name" value="DNA_mismatch_repair_MutS_sf"/>
</dbReference>
<feature type="transmembrane region" description="Helical" evidence="4">
    <location>
        <begin position="39"/>
        <end position="58"/>
    </location>
</feature>
<evidence type="ECO:0000256" key="3">
    <source>
        <dbReference type="ARBA" id="ARBA00023125"/>
    </source>
</evidence>
<evidence type="ECO:0000259" key="5">
    <source>
        <dbReference type="SMART" id="SM00534"/>
    </source>
</evidence>
<dbReference type="Pfam" id="PF00488">
    <property type="entry name" value="MutS_V"/>
    <property type="match status" value="1"/>
</dbReference>
<gene>
    <name evidence="6" type="ORF">KEM09_03875</name>
</gene>
<accession>A0ABS5K6B2</accession>
<dbReference type="SMART" id="SM00534">
    <property type="entry name" value="MUTSac"/>
    <property type="match status" value="1"/>
</dbReference>
<dbReference type="EMBL" id="JAGUCN010000003">
    <property type="protein sequence ID" value="MBS2210523.1"/>
    <property type="molecule type" value="Genomic_DNA"/>
</dbReference>
<reference evidence="6 7" key="1">
    <citation type="journal article" date="2014" name="Int. J. Syst. Evol. Microbiol.">
        <title>Carboxylicivirga gen. nov. in the family Marinilabiliaceae with two novel species, Carboxylicivirga mesophila sp. nov. and Carboxylicivirga taeanensis sp. nov., and reclassification of Cytophaga fermentans as Saccharicrinis fermentans gen. nov., comb. nov.</title>
        <authorList>
            <person name="Yang S.H."/>
            <person name="Seo H.S."/>
            <person name="Woo J.H."/>
            <person name="Oh H.M."/>
            <person name="Jang H."/>
            <person name="Lee J.H."/>
            <person name="Kim S.J."/>
            <person name="Kwon K.K."/>
        </authorList>
    </citation>
    <scope>NUCLEOTIDE SEQUENCE [LARGE SCALE GENOMIC DNA]</scope>
    <source>
        <strain evidence="6 7">JCM 18290</strain>
    </source>
</reference>
<keyword evidence="7" id="KW-1185">Reference proteome</keyword>
<evidence type="ECO:0000256" key="2">
    <source>
        <dbReference type="ARBA" id="ARBA00022840"/>
    </source>
</evidence>
<dbReference type="RefSeq" id="WP_212225787.1">
    <property type="nucleotide sequence ID" value="NZ_JAGUCN010000003.1"/>
</dbReference>
<keyword evidence="4" id="KW-0812">Transmembrane</keyword>
<dbReference type="Gene3D" id="3.40.50.300">
    <property type="entry name" value="P-loop containing nucleotide triphosphate hydrolases"/>
    <property type="match status" value="1"/>
</dbReference>
<dbReference type="Proteomes" id="UP000721861">
    <property type="component" value="Unassembled WGS sequence"/>
</dbReference>
<protein>
    <recommendedName>
        <fullName evidence="5">DNA mismatch repair proteins mutS family domain-containing protein</fullName>
    </recommendedName>
</protein>
<keyword evidence="4" id="KW-1133">Transmembrane helix</keyword>
<feature type="transmembrane region" description="Helical" evidence="4">
    <location>
        <begin position="245"/>
        <end position="263"/>
    </location>
</feature>
<feature type="transmembrane region" description="Helical" evidence="4">
    <location>
        <begin position="448"/>
        <end position="468"/>
    </location>
</feature>
<evidence type="ECO:0000313" key="6">
    <source>
        <dbReference type="EMBL" id="MBS2210523.1"/>
    </source>
</evidence>
<evidence type="ECO:0000256" key="4">
    <source>
        <dbReference type="SAM" id="Phobius"/>
    </source>
</evidence>
<dbReference type="InterPro" id="IPR000432">
    <property type="entry name" value="DNA_mismatch_repair_MutS_C"/>
</dbReference>
<dbReference type="SUPFAM" id="SSF52540">
    <property type="entry name" value="P-loop containing nucleoside triphosphate hydrolases"/>
    <property type="match status" value="1"/>
</dbReference>
<dbReference type="Gene3D" id="1.10.1420.10">
    <property type="match status" value="1"/>
</dbReference>
<dbReference type="InterPro" id="IPR027417">
    <property type="entry name" value="P-loop_NTPase"/>
</dbReference>
<keyword evidence="1" id="KW-0547">Nucleotide-binding</keyword>